<name>A0A8E2WFD9_RHILI</name>
<proteinExistence type="predicted"/>
<sequence length="75" mass="7930">MDNLFFALWRGAGCKAGRREDFWLHPPGSGFGRLLAAVAIIGIAACLLDHAAAVRGNADTLVTASYGSPQQGSWK</sequence>
<organism evidence="2 3">
    <name type="scientific">Rhizobium loti</name>
    <name type="common">Mesorhizobium loti</name>
    <dbReference type="NCBI Taxonomy" id="381"/>
    <lineage>
        <taxon>Bacteria</taxon>
        <taxon>Pseudomonadati</taxon>
        <taxon>Pseudomonadota</taxon>
        <taxon>Alphaproteobacteria</taxon>
        <taxon>Hyphomicrobiales</taxon>
        <taxon>Phyllobacteriaceae</taxon>
        <taxon>Mesorhizobium</taxon>
    </lineage>
</organism>
<evidence type="ECO:0000313" key="2">
    <source>
        <dbReference type="EMBL" id="PWJ91530.1"/>
    </source>
</evidence>
<dbReference type="Proteomes" id="UP000245631">
    <property type="component" value="Unassembled WGS sequence"/>
</dbReference>
<dbReference type="RefSeq" id="WP_109663891.1">
    <property type="nucleotide sequence ID" value="NZ_QGGH01000003.1"/>
</dbReference>
<keyword evidence="1" id="KW-0472">Membrane</keyword>
<keyword evidence="1" id="KW-1133">Transmembrane helix</keyword>
<gene>
    <name evidence="2" type="ORF">C8D77_103227</name>
</gene>
<feature type="transmembrane region" description="Helical" evidence="1">
    <location>
        <begin position="30"/>
        <end position="48"/>
    </location>
</feature>
<dbReference type="AlphaFoldDB" id="A0A8E2WFD9"/>
<dbReference type="GeneID" id="61052200"/>
<keyword evidence="1" id="KW-0812">Transmembrane</keyword>
<protein>
    <submittedName>
        <fullName evidence="2">Uncharacterized protein</fullName>
    </submittedName>
</protein>
<reference evidence="2 3" key="1">
    <citation type="submission" date="2018-05" db="EMBL/GenBank/DDBJ databases">
        <title>Genomic Encyclopedia of Type Strains, Phase IV (KMG-IV): sequencing the most valuable type-strain genomes for metagenomic binning, comparative biology and taxonomic classification.</title>
        <authorList>
            <person name="Goeker M."/>
        </authorList>
    </citation>
    <scope>NUCLEOTIDE SEQUENCE [LARGE SCALE GENOMIC DNA]</scope>
    <source>
        <strain evidence="2 3">DSM 2626</strain>
    </source>
</reference>
<evidence type="ECO:0000256" key="1">
    <source>
        <dbReference type="SAM" id="Phobius"/>
    </source>
</evidence>
<accession>A0A8E2WFD9</accession>
<comment type="caution">
    <text evidence="2">The sequence shown here is derived from an EMBL/GenBank/DDBJ whole genome shotgun (WGS) entry which is preliminary data.</text>
</comment>
<evidence type="ECO:0000313" key="3">
    <source>
        <dbReference type="Proteomes" id="UP000245631"/>
    </source>
</evidence>
<dbReference type="EMBL" id="QGGH01000003">
    <property type="protein sequence ID" value="PWJ91530.1"/>
    <property type="molecule type" value="Genomic_DNA"/>
</dbReference>